<keyword evidence="2" id="KW-0413">Isomerase</keyword>
<evidence type="ECO:0000256" key="1">
    <source>
        <dbReference type="PIRSR" id="PIRSR613078-2"/>
    </source>
</evidence>
<dbReference type="eggNOG" id="COG2062">
    <property type="taxonomic scope" value="Bacteria"/>
</dbReference>
<dbReference type="PANTHER" id="PTHR47623">
    <property type="entry name" value="OS09G0287300 PROTEIN"/>
    <property type="match status" value="1"/>
</dbReference>
<name>B6BMV1_SULGG</name>
<dbReference type="EMBL" id="AFRZ01000001">
    <property type="protein sequence ID" value="EHP30777.1"/>
    <property type="molecule type" value="Genomic_DNA"/>
</dbReference>
<dbReference type="PANTHER" id="PTHR47623:SF1">
    <property type="entry name" value="OS09G0287300 PROTEIN"/>
    <property type="match status" value="1"/>
</dbReference>
<dbReference type="SUPFAM" id="SSF53254">
    <property type="entry name" value="Phosphoglycerate mutase-like"/>
    <property type="match status" value="1"/>
</dbReference>
<dbReference type="OrthoDB" id="9810154at2"/>
<dbReference type="EC" id="5.4.2.-" evidence="2"/>
<reference evidence="2 3" key="1">
    <citation type="journal article" date="2012" name="Proc. Natl. Acad. Sci. U.S.A.">
        <title>Genome and physiology of a model Epsilonproteobacterium responsible for sulfide detoxification in marine oxygen depletion zones.</title>
        <authorList>
            <person name="Grote J."/>
            <person name="Schott T."/>
            <person name="Bruckner C.G."/>
            <person name="Glockner F.O."/>
            <person name="Jost G."/>
            <person name="Teeling H."/>
            <person name="Labrenz M."/>
            <person name="Jurgens K."/>
        </authorList>
    </citation>
    <scope>NUCLEOTIDE SEQUENCE [LARGE SCALE GENOMIC DNA]</scope>
    <source>
        <strain evidence="2 3">GD1</strain>
    </source>
</reference>
<dbReference type="Gene3D" id="3.40.50.1240">
    <property type="entry name" value="Phosphoglycerate mutase-like"/>
    <property type="match status" value="1"/>
</dbReference>
<dbReference type="InterPro" id="IPR029033">
    <property type="entry name" value="His_PPase_superfam"/>
</dbReference>
<dbReference type="STRING" id="929558.SMGD1_2254"/>
<dbReference type="GO" id="GO:0016853">
    <property type="term" value="F:isomerase activity"/>
    <property type="evidence" value="ECO:0007669"/>
    <property type="project" value="UniProtKB-KW"/>
</dbReference>
<dbReference type="RefSeq" id="WP_008339220.1">
    <property type="nucleotide sequence ID" value="NZ_AFRZ01000001.1"/>
</dbReference>
<evidence type="ECO:0000313" key="3">
    <source>
        <dbReference type="Proteomes" id="UP000006431"/>
    </source>
</evidence>
<organism evidence="2 3">
    <name type="scientific">Sulfurimonas gotlandica (strain DSM 19862 / JCM 16533 / GD1)</name>
    <dbReference type="NCBI Taxonomy" id="929558"/>
    <lineage>
        <taxon>Bacteria</taxon>
        <taxon>Pseudomonadati</taxon>
        <taxon>Campylobacterota</taxon>
        <taxon>Epsilonproteobacteria</taxon>
        <taxon>Campylobacterales</taxon>
        <taxon>Sulfurimonadaceae</taxon>
        <taxon>Sulfurimonas</taxon>
    </lineage>
</organism>
<evidence type="ECO:0000313" key="2">
    <source>
        <dbReference type="EMBL" id="EHP30777.1"/>
    </source>
</evidence>
<dbReference type="AlphaFoldDB" id="B6BMV1"/>
<accession>B6BMV1</accession>
<proteinExistence type="predicted"/>
<dbReference type="CDD" id="cd07067">
    <property type="entry name" value="HP_PGM_like"/>
    <property type="match status" value="1"/>
</dbReference>
<feature type="binding site" evidence="1">
    <location>
        <position position="58"/>
    </location>
    <ligand>
        <name>substrate</name>
    </ligand>
</feature>
<accession>H1FY81</accession>
<protein>
    <submittedName>
        <fullName evidence="2">Phosphoglycerate mutase</fullName>
        <ecNumber evidence="2">5.4.2.-</ecNumber>
    </submittedName>
</protein>
<dbReference type="Pfam" id="PF00300">
    <property type="entry name" value="His_Phos_1"/>
    <property type="match status" value="1"/>
</dbReference>
<sequence>MKRLFVIRHAKSSWKDMTLSDFNRPLNKRGSADAPLMGKRLKERDVMPDIILSSPAQRAKTTAEIIASKVNYSKEIVFNDDIYASTEMSLHKIIKNTNDKHKTLFLFGHNPDLNMFVEEYVDFDENIVTCGVVEIEFDCKSWKDISRKKAKLISFDYPKKEQK</sequence>
<gene>
    <name evidence="2" type="ORF">SMGD1_2254</name>
</gene>
<dbReference type="InterPro" id="IPR013078">
    <property type="entry name" value="His_Pase_superF_clade-1"/>
</dbReference>
<dbReference type="Proteomes" id="UP000006431">
    <property type="component" value="Unassembled WGS sequence"/>
</dbReference>
<dbReference type="PATRIC" id="fig|929558.5.peg.2245"/>
<comment type="caution">
    <text evidence="2">The sequence shown here is derived from an EMBL/GenBank/DDBJ whole genome shotgun (WGS) entry which is preliminary data.</text>
</comment>
<dbReference type="HOGENOM" id="CLU_084603_2_2_7"/>
<keyword evidence="3" id="KW-1185">Reference proteome</keyword>